<feature type="domain" description="UspA" evidence="2">
    <location>
        <begin position="218"/>
        <end position="269"/>
    </location>
</feature>
<dbReference type="EMBL" id="NISJ01000019">
    <property type="protein sequence ID" value="OWQ90641.1"/>
    <property type="molecule type" value="Genomic_DNA"/>
</dbReference>
<dbReference type="Pfam" id="PF00582">
    <property type="entry name" value="Usp"/>
    <property type="match status" value="1"/>
</dbReference>
<dbReference type="PRINTS" id="PR01438">
    <property type="entry name" value="UNVRSLSTRESS"/>
</dbReference>
<dbReference type="SUPFAM" id="SSF52402">
    <property type="entry name" value="Adenine nucleotide alpha hydrolases-like"/>
    <property type="match status" value="2"/>
</dbReference>
<sequence length="269" mass="28466">MRNLLIHADTSPAMAARTESALAIGRRLGAHLAFLICSPFRQFIASDPFGGIYLAREALAEAQLADAELETALAAQLSREDVPWDIAIAEGDTLASLSLAATLTDLAIVSLGPRDRRGLAQPTLAGDLAMTVPVPVLALPAEGKPLDLDEAVMILWNGSPQAAHALRAATPLIGGARSVVMVQVGPDEGKIPAGDALCYLSRHGIHGEFRRLDRGALTPEEILERSAKELAPGLIVMGAYGRPRLRETLFGGVTRYLLESAPAPLLLVH</sequence>
<dbReference type="OrthoDB" id="9804721at2"/>
<comment type="caution">
    <text evidence="3">The sequence shown here is derived from an EMBL/GenBank/DDBJ whole genome shotgun (WGS) entry which is preliminary data.</text>
</comment>
<dbReference type="Proteomes" id="UP000197097">
    <property type="component" value="Unassembled WGS sequence"/>
</dbReference>
<proteinExistence type="inferred from homology"/>
<dbReference type="PANTHER" id="PTHR46268">
    <property type="entry name" value="STRESS RESPONSE PROTEIN NHAX"/>
    <property type="match status" value="1"/>
</dbReference>
<protein>
    <recommendedName>
        <fullName evidence="2">UspA domain-containing protein</fullName>
    </recommendedName>
</protein>
<comment type="similarity">
    <text evidence="1">Belongs to the universal stress protein A family.</text>
</comment>
<evidence type="ECO:0000313" key="4">
    <source>
        <dbReference type="Proteomes" id="UP000197097"/>
    </source>
</evidence>
<evidence type="ECO:0000313" key="3">
    <source>
        <dbReference type="EMBL" id="OWQ90641.1"/>
    </source>
</evidence>
<reference evidence="3 4" key="1">
    <citation type="journal article" date="2002" name="Int. J. Syst. Evol. Microbiol.">
        <title>Sphingopyxis witflariensis sp. nov., isolated from activated sludge.</title>
        <authorList>
            <person name="Kampfer P."/>
            <person name="Witzenberger R."/>
            <person name="Denner E.B."/>
            <person name="Busse H.J."/>
            <person name="Neef A."/>
        </authorList>
    </citation>
    <scope>NUCLEOTIDE SEQUENCE [LARGE SCALE GENOMIC DNA]</scope>
    <source>
        <strain evidence="3 4">DSM 14551</strain>
    </source>
</reference>
<dbReference type="RefSeq" id="WP_088474497.1">
    <property type="nucleotide sequence ID" value="NZ_NISJ01000019.1"/>
</dbReference>
<gene>
    <name evidence="3" type="ORF">CDQ91_20105</name>
</gene>
<dbReference type="PANTHER" id="PTHR46268:SF15">
    <property type="entry name" value="UNIVERSAL STRESS PROTEIN HP_0031"/>
    <property type="match status" value="1"/>
</dbReference>
<evidence type="ECO:0000256" key="1">
    <source>
        <dbReference type="ARBA" id="ARBA00008791"/>
    </source>
</evidence>
<dbReference type="InterPro" id="IPR006015">
    <property type="entry name" value="Universal_stress_UspA"/>
</dbReference>
<dbReference type="InterPro" id="IPR006016">
    <property type="entry name" value="UspA"/>
</dbReference>
<accession>A0A246JDI9</accession>
<dbReference type="AlphaFoldDB" id="A0A246JDI9"/>
<dbReference type="CDD" id="cd00293">
    <property type="entry name" value="USP-like"/>
    <property type="match status" value="1"/>
</dbReference>
<evidence type="ECO:0000259" key="2">
    <source>
        <dbReference type="Pfam" id="PF00582"/>
    </source>
</evidence>
<organism evidence="3 4">
    <name type="scientific">Sphingopyxis witflariensis</name>
    <dbReference type="NCBI Taxonomy" id="173675"/>
    <lineage>
        <taxon>Bacteria</taxon>
        <taxon>Pseudomonadati</taxon>
        <taxon>Pseudomonadota</taxon>
        <taxon>Alphaproteobacteria</taxon>
        <taxon>Sphingomonadales</taxon>
        <taxon>Sphingomonadaceae</taxon>
        <taxon>Sphingopyxis</taxon>
    </lineage>
</organism>
<keyword evidence="4" id="KW-1185">Reference proteome</keyword>
<dbReference type="Gene3D" id="3.40.50.12370">
    <property type="match status" value="1"/>
</dbReference>
<name>A0A246JDI9_9SPHN</name>